<feature type="transmembrane region" description="Helical" evidence="1">
    <location>
        <begin position="106"/>
        <end position="123"/>
    </location>
</feature>
<name>M0I513_9EURY</name>
<evidence type="ECO:0008006" key="4">
    <source>
        <dbReference type="Google" id="ProtNLM"/>
    </source>
</evidence>
<dbReference type="PANTHER" id="PTHR10790">
    <property type="entry name" value="TPR-DOMAIN CONTAINING PROTEIN"/>
    <property type="match status" value="1"/>
</dbReference>
<dbReference type="STRING" id="662479.C440_16154"/>
<keyword evidence="3" id="KW-1185">Reference proteome</keyword>
<feature type="transmembrane region" description="Helical" evidence="1">
    <location>
        <begin position="185"/>
        <end position="207"/>
    </location>
</feature>
<proteinExistence type="predicted"/>
<dbReference type="Proteomes" id="UP000011550">
    <property type="component" value="Unassembled WGS sequence"/>
</dbReference>
<feature type="transmembrane region" description="Helical" evidence="1">
    <location>
        <begin position="398"/>
        <end position="422"/>
    </location>
</feature>
<feature type="transmembrane region" description="Helical" evidence="1">
    <location>
        <begin position="37"/>
        <end position="57"/>
    </location>
</feature>
<dbReference type="OrthoDB" id="313199at2157"/>
<protein>
    <recommendedName>
        <fullName evidence="4">Chlor_Arch_YYY domain-containing protein</fullName>
    </recommendedName>
</protein>
<feature type="transmembrane region" description="Helical" evidence="1">
    <location>
        <begin position="442"/>
        <end position="463"/>
    </location>
</feature>
<dbReference type="RefSeq" id="WP_008321691.1">
    <property type="nucleotide sequence ID" value="NZ_AOLN01000018.1"/>
</dbReference>
<keyword evidence="1" id="KW-0812">Transmembrane</keyword>
<feature type="transmembrane region" description="Helical" evidence="1">
    <location>
        <begin position="6"/>
        <end position="25"/>
    </location>
</feature>
<feature type="transmembrane region" description="Helical" evidence="1">
    <location>
        <begin position="301"/>
        <end position="322"/>
    </location>
</feature>
<dbReference type="PATRIC" id="fig|662479.7.peg.3283"/>
<gene>
    <name evidence="2" type="ORF">C440_16154</name>
</gene>
<keyword evidence="1" id="KW-1133">Transmembrane helix</keyword>
<accession>M0I513</accession>
<sequence length="791" mass="84105">MEYALVVRWLVVFAALWAVGVPLSARLFRRLPGRGSGFALPVSLVVLTLPVYYVGHISFGPPALAVGVGTLLLLSALAGLDVAALRRGEIRLAADLDIDRRAIAEAGAVFVFAFLFAVALRALDPSVYASGGEKFLDFGLLQSLSRASVLPPEDMWFAGEPVRYYYGGHLVSILLAWLTGTEPEFAYNLALAGFFGFLVTAAFELGRSLSIVSGANSRLGGLLAAFFVGFASNLVTAGRLALLALPEGIQRPVAQAIAERSRYSVSQVLATVSEFSYWDASRVIPGTINEFPLFSWLNGDLHAHMMGTPFLLLAAGLAFAYFRTPEEAVSERRGLVGVTALVGALQVVVDTWSFPSVFGVLFLGLVFAPARPSTIFISRDRLDRFVGDDPVAGETARVLGTTLAVGLAGGVAVALASPFLLGSVTGGGSTRTIEILAPENRSGFGALLLVHGAFIGAFALHYAGQLRSGQGSAHGLDGRQTLGLLGGLAVLSVVAAVHSFAALVLVVPFVAVGWILLRSTDDPRFETVLVVAGAGLVTLVELVFVNEQAGPGRMNTVFKTYMQVWVLWGSAAGAVLASVVRDAATTGDVSLPKVGFSVRAGAVRVVGVAVVVLLVASTSAYAGLAVSEHTNTPRQETTLDATAFAEWWHPNESTAITWLDRNVEGTPTMLSAPGTTWSETVADKRNGVMYSWRGNPESSLTGVPTVAGWAHEVGYRGPEAYYDRVRDVDAMYVGNESTRMELIDEYDVAYVWVGPGERARYGDIETDVPWLTPVHRSGSVVVYEVEEAMLR</sequence>
<feature type="transmembrane region" description="Helical" evidence="1">
    <location>
        <begin position="219"/>
        <end position="242"/>
    </location>
</feature>
<feature type="transmembrane region" description="Helical" evidence="1">
    <location>
        <begin position="601"/>
        <end position="624"/>
    </location>
</feature>
<dbReference type="EMBL" id="AOLN01000018">
    <property type="protein sequence ID" value="ELZ91861.1"/>
    <property type="molecule type" value="Genomic_DNA"/>
</dbReference>
<dbReference type="Pfam" id="PF10060">
    <property type="entry name" value="DUF2298"/>
    <property type="match status" value="1"/>
</dbReference>
<dbReference type="InterPro" id="IPR018746">
    <property type="entry name" value="DUF2298"/>
</dbReference>
<comment type="caution">
    <text evidence="2">The sequence shown here is derived from an EMBL/GenBank/DDBJ whole genome shotgun (WGS) entry which is preliminary data.</text>
</comment>
<dbReference type="AlphaFoldDB" id="M0I513"/>
<evidence type="ECO:0000313" key="3">
    <source>
        <dbReference type="Proteomes" id="UP000011550"/>
    </source>
</evidence>
<keyword evidence="1" id="KW-0472">Membrane</keyword>
<organism evidence="2 3">
    <name type="scientific">Haloferax mucosum ATCC BAA-1512</name>
    <dbReference type="NCBI Taxonomy" id="662479"/>
    <lineage>
        <taxon>Archaea</taxon>
        <taxon>Methanobacteriati</taxon>
        <taxon>Methanobacteriota</taxon>
        <taxon>Stenosarchaea group</taxon>
        <taxon>Halobacteria</taxon>
        <taxon>Halobacteriales</taxon>
        <taxon>Haloferacaceae</taxon>
        <taxon>Haloferax</taxon>
    </lineage>
</organism>
<feature type="transmembrane region" description="Helical" evidence="1">
    <location>
        <begin position="334"/>
        <end position="352"/>
    </location>
</feature>
<evidence type="ECO:0000256" key="1">
    <source>
        <dbReference type="SAM" id="Phobius"/>
    </source>
</evidence>
<feature type="transmembrane region" description="Helical" evidence="1">
    <location>
        <begin position="528"/>
        <end position="545"/>
    </location>
</feature>
<dbReference type="PANTHER" id="PTHR10790:SF51">
    <property type="entry name" value="TETRATRICOPEPTIDE REPEAT PROTEIN"/>
    <property type="match status" value="1"/>
</dbReference>
<feature type="transmembrane region" description="Helical" evidence="1">
    <location>
        <begin position="484"/>
        <end position="516"/>
    </location>
</feature>
<evidence type="ECO:0000313" key="2">
    <source>
        <dbReference type="EMBL" id="ELZ91861.1"/>
    </source>
</evidence>
<feature type="transmembrane region" description="Helical" evidence="1">
    <location>
        <begin position="565"/>
        <end position="581"/>
    </location>
</feature>
<dbReference type="NCBIfam" id="TIGR03662">
    <property type="entry name" value="Chlor_Arch_YYY"/>
    <property type="match status" value="1"/>
</dbReference>
<reference evidence="2 3" key="1">
    <citation type="journal article" date="2014" name="PLoS Genet.">
        <title>Phylogenetically driven sequencing of extremely halophilic archaea reveals strategies for static and dynamic osmo-response.</title>
        <authorList>
            <person name="Becker E.A."/>
            <person name="Seitzer P.M."/>
            <person name="Tritt A."/>
            <person name="Larsen D."/>
            <person name="Krusor M."/>
            <person name="Yao A.I."/>
            <person name="Wu D."/>
            <person name="Madern D."/>
            <person name="Eisen J.A."/>
            <person name="Darling A.E."/>
            <person name="Facciotti M.T."/>
        </authorList>
    </citation>
    <scope>NUCLEOTIDE SEQUENCE [LARGE SCALE GENOMIC DNA]</scope>
    <source>
        <strain evidence="2 3">ATCC BAA-1512</strain>
    </source>
</reference>
<feature type="transmembrane region" description="Helical" evidence="1">
    <location>
        <begin position="63"/>
        <end position="85"/>
    </location>
</feature>